<sequence>MVEFEVWSDSRIGHGPALSGTVFEVKRALVRRRSEDLKNRWQAQVAGRGWAGVLSLFVLCGALLAAGWVHAQGPTQNADTSLDATRLALDRISRQLDADKLADGELTGLRKNLLTLQQGAQQIAIDQAPELASAQARLAELGPVPAEGGEAPDVAKQRRSVEQSVSELDARVKLARLLAVESEQLADKAADLARTRFQAHLFERTDSLLSQGYWQDLGTSLARDGSRLSGVLTQVAAAAAATPGWTMLALVLLVAGAVVLRLWLVRVLTRFEVEHVPRGRVRRSSFALVYALLAMLVPGVLAFAVAVLLDAGPGGSAGLRAFFGSLVGASCFSAYIAGISQAVLSPKRASWRMLPVPDTVARGLRAYPLMLGLITFFGWFAQQVAGLAQSDLATVVAINTGYALLLGMLMASALRRGGRLHRLSGNDPAGEQGGNAPSKPLWLTFCAGALWLLLVLSLAGMLMGYIALGAFVVRQVAWVLILALSAYVLTAVIDDLANDWLVPEAEKQQAEADDCGDPADARLAAAGGRRLQVALVLSAALRLTIVLVALVLVLAPFGEGPRELFQRSNQLLMGITIGELQVKPTAVLQAVLVFLLASTVLRALKRWTTEQFLPATSLDAGMRTSVTTLLGFIGTVIAIALSLSAVGLALEKVAWIASALSVGIGFGLQAVVSNFVSGLILLAEQPVKVGDWVALGGVEGDIRRISVRATEIEMGDRSTVIVPNSEFITKVVRNVTRHSPLGLVQIKLPMPLSSTDPDKVTELLLAAFVEHPDVLEQPEPSVFIDAVADGSLVFNVSGFVNSPRNAYKVRSALLYVVLRQLREAGQPIWRAPSMVLRDAPPPAAPDPGIQTSVRGTPDTPA</sequence>
<dbReference type="SUPFAM" id="SSF82861">
    <property type="entry name" value="Mechanosensitive channel protein MscS (YggB), transmembrane region"/>
    <property type="match status" value="1"/>
</dbReference>
<keyword evidence="6 8" id="KW-0472">Membrane</keyword>
<keyword evidence="5 8" id="KW-1133">Transmembrane helix</keyword>
<reference evidence="12 13" key="1">
    <citation type="journal article" date="2019" name="Int. J. Syst. Evol. Microbiol.">
        <title>The Global Catalogue of Microorganisms (GCM) 10K type strain sequencing project: providing services to taxonomists for standard genome sequencing and annotation.</title>
        <authorList>
            <consortium name="The Broad Institute Genomics Platform"/>
            <consortium name="The Broad Institute Genome Sequencing Center for Infectious Disease"/>
            <person name="Wu L."/>
            <person name="Ma J."/>
        </authorList>
    </citation>
    <scope>NUCLEOTIDE SEQUENCE [LARGE SCALE GENOMIC DNA]</scope>
    <source>
        <strain evidence="12 13">JCM 15503</strain>
    </source>
</reference>
<evidence type="ECO:0000256" key="4">
    <source>
        <dbReference type="ARBA" id="ARBA00022692"/>
    </source>
</evidence>
<dbReference type="Pfam" id="PF21082">
    <property type="entry name" value="MS_channel_3rd"/>
    <property type="match status" value="1"/>
</dbReference>
<feature type="transmembrane region" description="Helical" evidence="8">
    <location>
        <begin position="533"/>
        <end position="557"/>
    </location>
</feature>
<evidence type="ECO:0000256" key="2">
    <source>
        <dbReference type="ARBA" id="ARBA00008017"/>
    </source>
</evidence>
<evidence type="ECO:0000256" key="1">
    <source>
        <dbReference type="ARBA" id="ARBA00004651"/>
    </source>
</evidence>
<dbReference type="InterPro" id="IPR023408">
    <property type="entry name" value="MscS_beta-dom_sf"/>
</dbReference>
<evidence type="ECO:0000256" key="5">
    <source>
        <dbReference type="ARBA" id="ARBA00022989"/>
    </source>
</evidence>
<feature type="transmembrane region" description="Helical" evidence="8">
    <location>
        <begin position="321"/>
        <end position="344"/>
    </location>
</feature>
<evidence type="ECO:0000259" key="11">
    <source>
        <dbReference type="Pfam" id="PF21082"/>
    </source>
</evidence>
<dbReference type="Pfam" id="PF12607">
    <property type="entry name" value="DUF3772"/>
    <property type="match status" value="1"/>
</dbReference>
<dbReference type="PANTHER" id="PTHR30347">
    <property type="entry name" value="POTASSIUM CHANNEL RELATED"/>
    <property type="match status" value="1"/>
</dbReference>
<dbReference type="PANTHER" id="PTHR30347:SF9">
    <property type="entry name" value="MINICONDUCTANCE MECHANOSENSITIVE CHANNEL MSCM"/>
    <property type="match status" value="1"/>
</dbReference>
<dbReference type="Proteomes" id="UP001500279">
    <property type="component" value="Unassembled WGS sequence"/>
</dbReference>
<comment type="caution">
    <text evidence="12">The sequence shown here is derived from an EMBL/GenBank/DDBJ whole genome shotgun (WGS) entry which is preliminary data.</text>
</comment>
<keyword evidence="4 8" id="KW-0812">Transmembrane</keyword>
<dbReference type="InterPro" id="IPR006685">
    <property type="entry name" value="MscS_channel_2nd"/>
</dbReference>
<feature type="transmembrane region" description="Helical" evidence="8">
    <location>
        <begin position="472"/>
        <end position="493"/>
    </location>
</feature>
<dbReference type="InterPro" id="IPR052702">
    <property type="entry name" value="MscS-like_channel"/>
</dbReference>
<feature type="transmembrane region" description="Helical" evidence="8">
    <location>
        <begin position="393"/>
        <end position="414"/>
    </location>
</feature>
<feature type="transmembrane region" description="Helical" evidence="8">
    <location>
        <begin position="285"/>
        <end position="309"/>
    </location>
</feature>
<dbReference type="InterPro" id="IPR011014">
    <property type="entry name" value="MscS_channel_TM-2"/>
</dbReference>
<feature type="domain" description="Mechanosensitive ion channel MscS C-terminal" evidence="11">
    <location>
        <begin position="754"/>
        <end position="825"/>
    </location>
</feature>
<feature type="transmembrane region" description="Helical" evidence="8">
    <location>
        <begin position="625"/>
        <end position="649"/>
    </location>
</feature>
<dbReference type="Gene3D" id="2.30.30.60">
    <property type="match status" value="1"/>
</dbReference>
<evidence type="ECO:0000259" key="9">
    <source>
        <dbReference type="Pfam" id="PF00924"/>
    </source>
</evidence>
<comment type="similarity">
    <text evidence="2">Belongs to the MscS (TC 1.A.23) family.</text>
</comment>
<evidence type="ECO:0000256" key="7">
    <source>
        <dbReference type="SAM" id="MobiDB-lite"/>
    </source>
</evidence>
<evidence type="ECO:0000256" key="3">
    <source>
        <dbReference type="ARBA" id="ARBA00022475"/>
    </source>
</evidence>
<feature type="domain" description="Mechanosensitive ion channel MscS" evidence="9">
    <location>
        <begin position="671"/>
        <end position="737"/>
    </location>
</feature>
<dbReference type="SUPFAM" id="SSF50182">
    <property type="entry name" value="Sm-like ribonucleoproteins"/>
    <property type="match status" value="1"/>
</dbReference>
<feature type="transmembrane region" description="Helical" evidence="8">
    <location>
        <begin position="441"/>
        <end position="466"/>
    </location>
</feature>
<evidence type="ECO:0000256" key="6">
    <source>
        <dbReference type="ARBA" id="ARBA00023136"/>
    </source>
</evidence>
<feature type="transmembrane region" description="Helical" evidence="8">
    <location>
        <begin position="655"/>
        <end position="682"/>
    </location>
</feature>
<feature type="region of interest" description="Disordered" evidence="7">
    <location>
        <begin position="837"/>
        <end position="861"/>
    </location>
</feature>
<dbReference type="InterPro" id="IPR010920">
    <property type="entry name" value="LSM_dom_sf"/>
</dbReference>
<keyword evidence="13" id="KW-1185">Reference proteome</keyword>
<feature type="transmembrane region" description="Helical" evidence="8">
    <location>
        <begin position="244"/>
        <end position="264"/>
    </location>
</feature>
<accession>A0ABN1K3R4</accession>
<feature type="transmembrane region" description="Helical" evidence="8">
    <location>
        <begin position="586"/>
        <end position="604"/>
    </location>
</feature>
<comment type="subcellular location">
    <subcellularLocation>
        <location evidence="1">Cell membrane</location>
        <topology evidence="1">Multi-pass membrane protein</topology>
    </subcellularLocation>
</comment>
<organism evidence="12 13">
    <name type="scientific">Ideonella azotifigens</name>
    <dbReference type="NCBI Taxonomy" id="513160"/>
    <lineage>
        <taxon>Bacteria</taxon>
        <taxon>Pseudomonadati</taxon>
        <taxon>Pseudomonadota</taxon>
        <taxon>Betaproteobacteria</taxon>
        <taxon>Burkholderiales</taxon>
        <taxon>Sphaerotilaceae</taxon>
        <taxon>Ideonella</taxon>
    </lineage>
</organism>
<evidence type="ECO:0000313" key="13">
    <source>
        <dbReference type="Proteomes" id="UP001500279"/>
    </source>
</evidence>
<evidence type="ECO:0000256" key="8">
    <source>
        <dbReference type="SAM" id="Phobius"/>
    </source>
</evidence>
<dbReference type="Pfam" id="PF00924">
    <property type="entry name" value="MS_channel_2nd"/>
    <property type="match status" value="1"/>
</dbReference>
<evidence type="ECO:0000259" key="10">
    <source>
        <dbReference type="Pfam" id="PF12607"/>
    </source>
</evidence>
<dbReference type="SUPFAM" id="SSF82689">
    <property type="entry name" value="Mechanosensitive channel protein MscS (YggB), C-terminal domain"/>
    <property type="match status" value="1"/>
</dbReference>
<feature type="domain" description="DUF3772" evidence="10">
    <location>
        <begin position="173"/>
        <end position="231"/>
    </location>
</feature>
<proteinExistence type="inferred from homology"/>
<dbReference type="EMBL" id="BAAAEW010000018">
    <property type="protein sequence ID" value="GAA0753900.1"/>
    <property type="molecule type" value="Genomic_DNA"/>
</dbReference>
<name>A0ABN1K3R4_9BURK</name>
<dbReference type="InterPro" id="IPR011066">
    <property type="entry name" value="MscS_channel_C_sf"/>
</dbReference>
<evidence type="ECO:0000313" key="12">
    <source>
        <dbReference type="EMBL" id="GAA0753900.1"/>
    </source>
</evidence>
<dbReference type="RefSeq" id="WP_141287374.1">
    <property type="nucleotide sequence ID" value="NZ_JAJNKD010000018.1"/>
</dbReference>
<gene>
    <name evidence="12" type="ORF">GCM10009107_29790</name>
</gene>
<dbReference type="InterPro" id="IPR049278">
    <property type="entry name" value="MS_channel_C"/>
</dbReference>
<dbReference type="Gene3D" id="3.30.70.100">
    <property type="match status" value="1"/>
</dbReference>
<feature type="transmembrane region" description="Helical" evidence="8">
    <location>
        <begin position="364"/>
        <end position="381"/>
    </location>
</feature>
<feature type="transmembrane region" description="Helical" evidence="8">
    <location>
        <begin position="50"/>
        <end position="71"/>
    </location>
</feature>
<dbReference type="Gene3D" id="1.10.287.1260">
    <property type="match status" value="1"/>
</dbReference>
<keyword evidence="3" id="KW-1003">Cell membrane</keyword>
<dbReference type="InterPro" id="IPR022249">
    <property type="entry name" value="DUF3772"/>
</dbReference>
<protein>
    <submittedName>
        <fullName evidence="12">DUF3772 domain-containing protein</fullName>
    </submittedName>
</protein>